<reference evidence="1 2" key="1">
    <citation type="submission" date="2018-04" db="EMBL/GenBank/DDBJ databases">
        <title>Genomic Encyclopedia of Type Strains, Phase IV (KMG-IV): sequencing the most valuable type-strain genomes for metagenomic binning, comparative biology and taxonomic classification.</title>
        <authorList>
            <person name="Goeker M."/>
        </authorList>
    </citation>
    <scope>NUCLEOTIDE SEQUENCE [LARGE SCALE GENOMIC DNA]</scope>
    <source>
        <strain evidence="1 2">DSM 7138</strain>
    </source>
</reference>
<dbReference type="Proteomes" id="UP000241247">
    <property type="component" value="Unassembled WGS sequence"/>
</dbReference>
<evidence type="ECO:0000313" key="1">
    <source>
        <dbReference type="EMBL" id="PTM95016.1"/>
    </source>
</evidence>
<name>A0A2T5B7P7_MYCDI</name>
<proteinExistence type="predicted"/>
<comment type="caution">
    <text evidence="1">The sequence shown here is derived from an EMBL/GenBank/DDBJ whole genome shotgun (WGS) entry which is preliminary data.</text>
</comment>
<keyword evidence="2" id="KW-1185">Reference proteome</keyword>
<organism evidence="1 2">
    <name type="scientific">Mycoplana dimorpha</name>
    <dbReference type="NCBI Taxonomy" id="28320"/>
    <lineage>
        <taxon>Bacteria</taxon>
        <taxon>Pseudomonadati</taxon>
        <taxon>Pseudomonadota</taxon>
        <taxon>Alphaproteobacteria</taxon>
        <taxon>Hyphomicrobiales</taxon>
        <taxon>Rhizobiaceae</taxon>
        <taxon>Mycoplana</taxon>
    </lineage>
</organism>
<protein>
    <submittedName>
        <fullName evidence="1">Uncharacterized protein</fullName>
    </submittedName>
</protein>
<gene>
    <name evidence="1" type="ORF">C7449_10479</name>
</gene>
<sequence>MQEGPYSDQAIAGEYARLKARGTREALELFIERHPHHPLAREARNEIEQCYGRK</sequence>
<accession>A0A2T5B7P7</accession>
<dbReference type="EMBL" id="PZZZ01000004">
    <property type="protein sequence ID" value="PTM95016.1"/>
    <property type="molecule type" value="Genomic_DNA"/>
</dbReference>
<dbReference type="AlphaFoldDB" id="A0A2T5B7P7"/>
<evidence type="ECO:0000313" key="2">
    <source>
        <dbReference type="Proteomes" id="UP000241247"/>
    </source>
</evidence>